<organism evidence="11 12">
    <name type="scientific">Tigriopus californicus</name>
    <name type="common">Marine copepod</name>
    <dbReference type="NCBI Taxonomy" id="6832"/>
    <lineage>
        <taxon>Eukaryota</taxon>
        <taxon>Metazoa</taxon>
        <taxon>Ecdysozoa</taxon>
        <taxon>Arthropoda</taxon>
        <taxon>Crustacea</taxon>
        <taxon>Multicrustacea</taxon>
        <taxon>Hexanauplia</taxon>
        <taxon>Copepoda</taxon>
        <taxon>Harpacticoida</taxon>
        <taxon>Harpacticidae</taxon>
        <taxon>Tigriopus</taxon>
    </lineage>
</organism>
<keyword evidence="2" id="KW-0221">Differentiation</keyword>
<feature type="compositionally biased region" description="Low complexity" evidence="7">
    <location>
        <begin position="764"/>
        <end position="781"/>
    </location>
</feature>
<dbReference type="Pfam" id="PF00179">
    <property type="entry name" value="UQ_con"/>
    <property type="match status" value="1"/>
</dbReference>
<dbReference type="Gene3D" id="3.30.710.10">
    <property type="entry name" value="Potassium Channel Kv1.1, Chain A"/>
    <property type="match status" value="4"/>
</dbReference>
<feature type="region of interest" description="Disordered" evidence="7">
    <location>
        <begin position="1358"/>
        <end position="1427"/>
    </location>
</feature>
<feature type="compositionally biased region" description="Polar residues" evidence="7">
    <location>
        <begin position="409"/>
        <end position="419"/>
    </location>
</feature>
<evidence type="ECO:0000256" key="7">
    <source>
        <dbReference type="SAM" id="MobiDB-lite"/>
    </source>
</evidence>
<keyword evidence="12" id="KW-1185">Reference proteome</keyword>
<dbReference type="GO" id="GO:0045476">
    <property type="term" value="P:nurse cell apoptotic process"/>
    <property type="evidence" value="ECO:0007669"/>
    <property type="project" value="UniProtKB-ARBA"/>
</dbReference>
<dbReference type="InterPro" id="IPR013087">
    <property type="entry name" value="Znf_C2H2_type"/>
</dbReference>
<feature type="region of interest" description="Disordered" evidence="7">
    <location>
        <begin position="1455"/>
        <end position="1508"/>
    </location>
</feature>
<evidence type="ECO:0000256" key="1">
    <source>
        <dbReference type="ARBA" id="ARBA00022473"/>
    </source>
</evidence>
<dbReference type="Pfam" id="PF00096">
    <property type="entry name" value="zf-C2H2"/>
    <property type="match status" value="1"/>
</dbReference>
<feature type="compositionally biased region" description="Polar residues" evidence="7">
    <location>
        <begin position="479"/>
        <end position="488"/>
    </location>
</feature>
<evidence type="ECO:0000259" key="10">
    <source>
        <dbReference type="PROSITE" id="PS50157"/>
    </source>
</evidence>
<dbReference type="SUPFAM" id="SSF57667">
    <property type="entry name" value="beta-beta-alpha zinc fingers"/>
    <property type="match status" value="2"/>
</dbReference>
<dbReference type="CDD" id="cd23794">
    <property type="entry name" value="UBCc_UBE2F_UBE2M"/>
    <property type="match status" value="1"/>
</dbReference>
<dbReference type="SMART" id="SM00355">
    <property type="entry name" value="ZnF_C2H2"/>
    <property type="match status" value="5"/>
</dbReference>
<evidence type="ECO:0000256" key="6">
    <source>
        <dbReference type="PROSITE-ProRule" id="PRU00042"/>
    </source>
</evidence>
<dbReference type="PANTHER" id="PTHR23110:SF111">
    <property type="entry name" value="LONGITUDINALS LACKING PROTEIN, ISOFORMS F_I_K_T"/>
    <property type="match status" value="1"/>
</dbReference>
<keyword evidence="6" id="KW-0863">Zinc-finger</keyword>
<feature type="region of interest" description="Disordered" evidence="7">
    <location>
        <begin position="93"/>
        <end position="127"/>
    </location>
</feature>
<dbReference type="InterPro" id="IPR000608">
    <property type="entry name" value="UBC"/>
</dbReference>
<evidence type="ECO:0000313" key="11">
    <source>
        <dbReference type="EMBL" id="TRY61599.1"/>
    </source>
</evidence>
<feature type="compositionally biased region" description="Pro residues" evidence="7">
    <location>
        <begin position="1398"/>
        <end position="1413"/>
    </location>
</feature>
<dbReference type="CDD" id="cd18186">
    <property type="entry name" value="BTB_POZ_ZBTB_KLHL-like"/>
    <property type="match status" value="2"/>
</dbReference>
<dbReference type="PROSITE" id="PS00028">
    <property type="entry name" value="ZINC_FINGER_C2H2_1"/>
    <property type="match status" value="2"/>
</dbReference>
<accession>A0A553N873</accession>
<feature type="domain" description="UBC core" evidence="9">
    <location>
        <begin position="130"/>
        <end position="300"/>
    </location>
</feature>
<feature type="region of interest" description="Disordered" evidence="7">
    <location>
        <begin position="748"/>
        <end position="807"/>
    </location>
</feature>
<dbReference type="GO" id="GO:0006357">
    <property type="term" value="P:regulation of transcription by RNA polymerase II"/>
    <property type="evidence" value="ECO:0007669"/>
    <property type="project" value="TreeGrafter"/>
</dbReference>
<proteinExistence type="predicted"/>
<reference evidence="11 12" key="1">
    <citation type="journal article" date="2018" name="Nat. Ecol. Evol.">
        <title>Genomic signatures of mitonuclear coevolution across populations of Tigriopus californicus.</title>
        <authorList>
            <person name="Barreto F.S."/>
            <person name="Watson E.T."/>
            <person name="Lima T.G."/>
            <person name="Willett C.S."/>
            <person name="Edmands S."/>
            <person name="Li W."/>
            <person name="Burton R.S."/>
        </authorList>
    </citation>
    <scope>NUCLEOTIDE SEQUENCE [LARGE SCALE GENOMIC DNA]</scope>
    <source>
        <strain evidence="11 12">San Diego</strain>
    </source>
</reference>
<dbReference type="GO" id="GO:0005634">
    <property type="term" value="C:nucleus"/>
    <property type="evidence" value="ECO:0007669"/>
    <property type="project" value="TreeGrafter"/>
</dbReference>
<feature type="domain" description="C2H2-type" evidence="10">
    <location>
        <begin position="1153"/>
        <end position="1176"/>
    </location>
</feature>
<feature type="domain" description="BTB" evidence="8">
    <location>
        <begin position="1272"/>
        <end position="1340"/>
    </location>
</feature>
<dbReference type="SMART" id="SM00212">
    <property type="entry name" value="UBCc"/>
    <property type="match status" value="1"/>
</dbReference>
<dbReference type="InterPro" id="IPR016135">
    <property type="entry name" value="UBQ-conjugating_enzyme/RWD"/>
</dbReference>
<keyword evidence="4" id="KW-0539">Nucleus</keyword>
<keyword evidence="1" id="KW-0217">Developmental protein</keyword>
<dbReference type="GO" id="GO:0008406">
    <property type="term" value="P:gonad development"/>
    <property type="evidence" value="ECO:0007669"/>
    <property type="project" value="UniProtKB-ARBA"/>
</dbReference>
<dbReference type="InterPro" id="IPR036236">
    <property type="entry name" value="Znf_C2H2_sf"/>
</dbReference>
<feature type="region of interest" description="Disordered" evidence="7">
    <location>
        <begin position="395"/>
        <end position="447"/>
    </location>
</feature>
<dbReference type="Gene3D" id="3.30.160.60">
    <property type="entry name" value="Classic Zinc Finger"/>
    <property type="match status" value="2"/>
</dbReference>
<dbReference type="Gene3D" id="3.10.110.10">
    <property type="entry name" value="Ubiquitin Conjugating Enzyme"/>
    <property type="match status" value="1"/>
</dbReference>
<comment type="caution">
    <text evidence="11">The sequence shown here is derived from an EMBL/GenBank/DDBJ whole genome shotgun (WGS) entry which is preliminary data.</text>
</comment>
<dbReference type="EMBL" id="VCGU01000459">
    <property type="protein sequence ID" value="TRY61599.1"/>
    <property type="molecule type" value="Genomic_DNA"/>
</dbReference>
<sequence length="1575" mass="176469">MPKSSRRVSNEMVVPWAATEAEECQRVRNLSTEKSEPRKSSLRILRPEGTAGTATMTIRSFSPGCSTEELVMMLAVALKRTFDPIMITLSQRLREESQGDDSTANASSSAGHVSPNHPHAHPATPHRPSIRDQLLVKEVQEMEQNLPPGSKVRFEDPNALHDFTLVVVPEEGFWNGGKFRFRIQVGEDYNLGPPHVKCQTRLWHPNINEEGDDVMWGLYSLFGDLLNFDDPLNLEAAEHFQNDREGFKFKVRDWVQRYAKRCRVKLNSSVMNVSSKKPRSRLVWPDFRTNVMNTISDMRERENLFDVTVFAQERSFDAHKLILAAGSGLLKKIFTNDPNKSIQVVKLENVEPFYFEVALDFMYKGTIELEENQLSTFLAVAKILQLKGLSGFLPTSSTTPKVERKSQRSIRQSPASSRLSETKIKLQIPEPVPNKRQKLAVTPHQPQIKKQVAKSSQETLEAVQSIMSDIPPSLDEEGNLSQPELSSVDSHDNCETELNTSNPLTSKETEVKMPEEVVDPTPTVEAVPLSAEEQEKADRAKYYESISGQGPEVGPNGLSGYKCKYCQKMVESRYLLRMHFEENHGDTEIPCEIHFIGQLWVAHRLDRPPIQAIRGTGSTRRIILLATMVSSEEKRSLVIWPDFHCSVVSAISDLRTQDSFFDVTVFAQERGFPAHKLILSACSGLFKKIFQTVSNKTIQVVKFKDIQPLYLQRALDFMYQGQIELTESQLPTFLAVAKKLQLKGLSRFHQTTGRSPQPPKRPISGTPSGSPQVSGSSSAKSEMGGEVPAKRRKVIVAPAPPEPPPTHESLGMATMVAESPLIWTAVDMPIKIEGPEADVIETSVSASVDDDSGLVTTTVSLTVPHANEPPAEPPSLKMEVTPLSTEEKEKAERTEYFESIYRQGAVVGPNGLSDRHSATISKKSMLELKYPVNTALNIMGSSDDGFSLKWDAYQSNAAGAFADLRFDSVLSDITLVCDGENFRAHRVILSTCSLVFKQLFASTKLTHPSVNPLVMLWDIEADILTSLLDFMYLGEVSVANGRFNDFMIAAEKLQILGLSQYGDQRRNGCSSPDFRSSHKRVRLKSPEVEEVRSLLDLPDDEELDSTELDLDLDGKHDLDGDSLLAAQNEEYNRAMRHVATEPPTIGPNGVKEYCCIFCDKKYLRRSRVRRHISDTHITGFFPCSECGKVFASNRKMKDHQSKSKCRSGLDTSESFPELRDQHIGQEIPMESLDSSMTTEMGAQDETFTLKWNDFHTSVISTFSDLRDEKNLCDVTIVCDGEYFPAHKLVLSACSGVFNKLFNRNKHQPNLEQLIMLWDIDVEEMTTLLNFMYCGEVNVTESKLNDFLTAADKLEVRGLYHPQGPSRRPKPLKPIEEPFPRPTLPQLPKNRRSGSVVPDPAPIPPPVLAPPPVPTSKTKPTRIQPPSAKKIRIKAEIPAERKVTEEDAIEIHAPLHIDPVDSDTEDPLTTGEDEIEIDQDMELEEDFEDTLEPGDPDPDESQGRLASFSRKNSRELQCGYCHKTYKARGILNRHVSDCHETGVYPCKLCGKVFPSPLRMKDHVNRGRCPAQKQGKN</sequence>
<gene>
    <name evidence="11" type="ORF">TCAL_05705</name>
</gene>
<dbReference type="GO" id="GO:0048813">
    <property type="term" value="P:dendrite morphogenesis"/>
    <property type="evidence" value="ECO:0007669"/>
    <property type="project" value="UniProtKB-ARBA"/>
</dbReference>
<feature type="compositionally biased region" description="Polar residues" evidence="7">
    <location>
        <begin position="496"/>
        <end position="506"/>
    </location>
</feature>
<dbReference type="GO" id="GO:0007526">
    <property type="term" value="P:larval somatic muscle development"/>
    <property type="evidence" value="ECO:0007669"/>
    <property type="project" value="UniProtKB-ARBA"/>
</dbReference>
<dbReference type="InterPro" id="IPR011333">
    <property type="entry name" value="SKP1/BTB/POZ_sf"/>
</dbReference>
<evidence type="ECO:0000256" key="5">
    <source>
        <dbReference type="ARBA" id="ARBA00037382"/>
    </source>
</evidence>
<evidence type="ECO:0000256" key="2">
    <source>
        <dbReference type="ARBA" id="ARBA00022782"/>
    </source>
</evidence>
<name>A0A553N873_TIGCA</name>
<dbReference type="InterPro" id="IPR000210">
    <property type="entry name" value="BTB/POZ_dom"/>
</dbReference>
<comment type="function">
    <text evidence="5">Putative transcription factor required for axon growth and guidance in the central and peripheral nervous systems. Repels CNS axons away from the midline by promoting the expression of the midline repellent sli and its receptor robo.</text>
</comment>
<feature type="domain" description="C2H2-type" evidence="10">
    <location>
        <begin position="1181"/>
        <end position="1211"/>
    </location>
</feature>
<evidence type="ECO:0000256" key="4">
    <source>
        <dbReference type="ARBA" id="ARBA00023242"/>
    </source>
</evidence>
<dbReference type="SUPFAM" id="SSF54495">
    <property type="entry name" value="UBC-like"/>
    <property type="match status" value="1"/>
</dbReference>
<evidence type="ECO:0000259" key="8">
    <source>
        <dbReference type="PROSITE" id="PS50097"/>
    </source>
</evidence>
<dbReference type="GO" id="GO:0016199">
    <property type="term" value="P:axon midline choice point recognition"/>
    <property type="evidence" value="ECO:0007669"/>
    <property type="project" value="UniProtKB-ARBA"/>
</dbReference>
<dbReference type="STRING" id="6832.A0A553N873"/>
<feature type="domain" description="BTB" evidence="8">
    <location>
        <begin position="305"/>
        <end position="371"/>
    </location>
</feature>
<dbReference type="Pfam" id="PF00651">
    <property type="entry name" value="BTB"/>
    <property type="match status" value="4"/>
</dbReference>
<evidence type="ECO:0008006" key="13">
    <source>
        <dbReference type="Google" id="ProtNLM"/>
    </source>
</evidence>
<dbReference type="PANTHER" id="PTHR23110">
    <property type="entry name" value="BTB DOMAIN TRANSCRIPTION FACTOR"/>
    <property type="match status" value="1"/>
</dbReference>
<keyword evidence="6" id="KW-0479">Metal-binding</keyword>
<dbReference type="SMART" id="SM00225">
    <property type="entry name" value="BTB"/>
    <property type="match status" value="4"/>
</dbReference>
<dbReference type="InterPro" id="IPR051095">
    <property type="entry name" value="Dros_DevTransReg"/>
</dbReference>
<protein>
    <recommendedName>
        <fullName evidence="13">BTB domain-containing protein</fullName>
    </recommendedName>
</protein>
<dbReference type="GO" id="GO:0007464">
    <property type="term" value="P:R3/R4 cell fate commitment"/>
    <property type="evidence" value="ECO:0007669"/>
    <property type="project" value="UniProtKB-ARBA"/>
</dbReference>
<feature type="compositionally biased region" description="Polar residues" evidence="7">
    <location>
        <begin position="100"/>
        <end position="111"/>
    </location>
</feature>
<dbReference type="PROSITE" id="PS50127">
    <property type="entry name" value="UBC_2"/>
    <property type="match status" value="1"/>
</dbReference>
<feature type="domain" description="BTB" evidence="8">
    <location>
        <begin position="971"/>
        <end position="1040"/>
    </location>
</feature>
<feature type="region of interest" description="Disordered" evidence="7">
    <location>
        <begin position="864"/>
        <end position="883"/>
    </location>
</feature>
<feature type="compositionally biased region" description="Acidic residues" evidence="7">
    <location>
        <begin position="1459"/>
        <end position="1499"/>
    </location>
</feature>
<evidence type="ECO:0000256" key="3">
    <source>
        <dbReference type="ARBA" id="ARBA00022902"/>
    </source>
</evidence>
<evidence type="ECO:0000313" key="12">
    <source>
        <dbReference type="Proteomes" id="UP000318571"/>
    </source>
</evidence>
<dbReference type="GO" id="GO:0008270">
    <property type="term" value="F:zinc ion binding"/>
    <property type="evidence" value="ECO:0007669"/>
    <property type="project" value="UniProtKB-KW"/>
</dbReference>
<dbReference type="PROSITE" id="PS50097">
    <property type="entry name" value="BTB"/>
    <property type="match status" value="4"/>
</dbReference>
<keyword evidence="6" id="KW-0862">Zinc</keyword>
<dbReference type="GO" id="GO:0045467">
    <property type="term" value="P:R7 cell development"/>
    <property type="evidence" value="ECO:0007669"/>
    <property type="project" value="UniProtKB-ARBA"/>
</dbReference>
<dbReference type="Proteomes" id="UP000318571">
    <property type="component" value="Chromosome 8"/>
</dbReference>
<keyword evidence="3" id="KW-0524">Neurogenesis</keyword>
<feature type="region of interest" description="Disordered" evidence="7">
    <location>
        <begin position="470"/>
        <end position="511"/>
    </location>
</feature>
<feature type="compositionally biased region" description="Low complexity" evidence="7">
    <location>
        <begin position="115"/>
        <end position="127"/>
    </location>
</feature>
<dbReference type="GO" id="GO:0035167">
    <property type="term" value="P:larval lymph gland hemopoiesis"/>
    <property type="evidence" value="ECO:0007669"/>
    <property type="project" value="UniProtKB-ARBA"/>
</dbReference>
<feature type="domain" description="BTB" evidence="8">
    <location>
        <begin position="661"/>
        <end position="727"/>
    </location>
</feature>
<dbReference type="PROSITE" id="PS50157">
    <property type="entry name" value="ZINC_FINGER_C2H2_2"/>
    <property type="match status" value="2"/>
</dbReference>
<evidence type="ECO:0000259" key="9">
    <source>
        <dbReference type="PROSITE" id="PS50127"/>
    </source>
</evidence>
<dbReference type="SUPFAM" id="SSF54695">
    <property type="entry name" value="POZ domain"/>
    <property type="match status" value="4"/>
</dbReference>